<evidence type="ECO:0000256" key="1">
    <source>
        <dbReference type="ARBA" id="ARBA00000085"/>
    </source>
</evidence>
<dbReference type="PROSITE" id="PS50109">
    <property type="entry name" value="HIS_KIN"/>
    <property type="match status" value="2"/>
</dbReference>
<keyword evidence="9" id="KW-0902">Two-component regulatory system</keyword>
<sequence length="983" mass="112496">MKNHVHISKIVVIILLSFITFSFIPISSNLDSDNYQGQKKLKFSYEILFSENDNAKFKANAGNMAKLILQDMKVSKENGFYHEGFYMFLIGICIVMSIYNFTLYNKRDNEKSPLLLGIFCLLLIIRLLVTDNVLILRFIPFISWKMHTFLYSCSFFTYIPTYIIYLGFLYPKLINEKILLITKHSLIFYVLYLAITPVKYHFIVFVLYQSITLLLMIHVVTKLFKKCFYDLNSYLLIFLSALTLLITNSYELLRKYVLNNNFFMVNVGFLIFLLLQSYLIANKYVDSFNNIENLSEKLKRHNKLKDEFLLYISKELKSPMNSIIGLTESIVSDENKLSSNQLLDTKLINYSAVQLSKLVDDILDYSKLNNTDIVLDKHPVNIKQLADMIFLIAKGSLTNKNLILKNDISNDLPLVYADINRLQQIINNLLENAIKYTSEGIITLNAVVINNFVKISVEDTGIGIPIWKVNSLFDAYTIKNSQDVSSTTGLTLHLTKKLIELHGGSINVSSHVGKGSKFSFTMPLYEENTEVMNRDNHFEFENIIENYSVAKSSMPVNPQEKQKNYRILIVDNELPSRKVVENHLLADGYSLTSVSSGKEAMEIISNEDALDLVILNLFIPDMIGYELCSNIRNKKSLYDLPILMLTSSTKTDSLLLSFESGANDYLIKPVDKVELLSRVKTLIKLKHYVKESLELHNQISYTTKKVADLTDDINKVRELDKLKTEFFSNISHELKTPLNVIWTSVQLLKSFDYEGYQNSVSIPRYLNIMNQNCLRLIRLINNIIDITKIDGNYLQVEMSNNDIIFTIEEISLSVVNYAESLGLNLIFDTEIEEKYMAFDQDKIERIILNLLSNAIKFTPKGGTIEVLVKEIEDNIRIIVKDSGIGIPEDKLKVIFDRFMQVDKSLSRKTEGSGIGLSLVKSLVELHGGTVKAESTYGSGSSFIIDLPVRVLEDNTIPVMKDKLIPPSNKIDRINIEFSDIYTY</sequence>
<dbReference type="InterPro" id="IPR001789">
    <property type="entry name" value="Sig_transdc_resp-reg_receiver"/>
</dbReference>
<dbReference type="EMBL" id="FQZO01000004">
    <property type="protein sequence ID" value="SHJ32655.1"/>
    <property type="molecule type" value="Genomic_DNA"/>
</dbReference>
<organism evidence="15 16">
    <name type="scientific">Clostridium amylolyticum</name>
    <dbReference type="NCBI Taxonomy" id="1121298"/>
    <lineage>
        <taxon>Bacteria</taxon>
        <taxon>Bacillati</taxon>
        <taxon>Bacillota</taxon>
        <taxon>Clostridia</taxon>
        <taxon>Eubacteriales</taxon>
        <taxon>Clostridiaceae</taxon>
        <taxon>Clostridium</taxon>
    </lineage>
</organism>
<keyword evidence="12" id="KW-1133">Transmembrane helix</keyword>
<feature type="domain" description="Histidine kinase" evidence="13">
    <location>
        <begin position="729"/>
        <end position="950"/>
    </location>
</feature>
<dbReference type="Pfam" id="PF02518">
    <property type="entry name" value="HATPase_c"/>
    <property type="match status" value="2"/>
</dbReference>
<feature type="domain" description="Histidine kinase" evidence="13">
    <location>
        <begin position="311"/>
        <end position="526"/>
    </location>
</feature>
<dbReference type="PANTHER" id="PTHR43547">
    <property type="entry name" value="TWO-COMPONENT HISTIDINE KINASE"/>
    <property type="match status" value="1"/>
</dbReference>
<keyword evidence="16" id="KW-1185">Reference proteome</keyword>
<dbReference type="SMART" id="SM00388">
    <property type="entry name" value="HisKA"/>
    <property type="match status" value="2"/>
</dbReference>
<feature type="domain" description="Response regulatory" evidence="14">
    <location>
        <begin position="566"/>
        <end position="683"/>
    </location>
</feature>
<dbReference type="SMART" id="SM00387">
    <property type="entry name" value="HATPase_c"/>
    <property type="match status" value="2"/>
</dbReference>
<keyword evidence="12" id="KW-0812">Transmembrane</keyword>
<dbReference type="OrthoDB" id="9809348at2"/>
<evidence type="ECO:0000256" key="8">
    <source>
        <dbReference type="ARBA" id="ARBA00022840"/>
    </source>
</evidence>
<dbReference type="SUPFAM" id="SSF55874">
    <property type="entry name" value="ATPase domain of HSP90 chaperone/DNA topoisomerase II/histidine kinase"/>
    <property type="match status" value="2"/>
</dbReference>
<keyword evidence="4" id="KW-0597">Phosphoprotein</keyword>
<accession>A0A1M6IDX6</accession>
<dbReference type="InterPro" id="IPR004358">
    <property type="entry name" value="Sig_transdc_His_kin-like_C"/>
</dbReference>
<evidence type="ECO:0000313" key="16">
    <source>
        <dbReference type="Proteomes" id="UP000184080"/>
    </source>
</evidence>
<keyword evidence="5" id="KW-0808">Transferase</keyword>
<dbReference type="Gene3D" id="1.10.287.130">
    <property type="match status" value="2"/>
</dbReference>
<evidence type="ECO:0000256" key="4">
    <source>
        <dbReference type="ARBA" id="ARBA00022553"/>
    </source>
</evidence>
<evidence type="ECO:0000256" key="7">
    <source>
        <dbReference type="ARBA" id="ARBA00022777"/>
    </source>
</evidence>
<dbReference type="AlphaFoldDB" id="A0A1M6IDX6"/>
<feature type="transmembrane region" description="Helical" evidence="12">
    <location>
        <begin position="84"/>
        <end position="101"/>
    </location>
</feature>
<name>A0A1M6IDX6_9CLOT</name>
<dbReference type="Pfam" id="PF07695">
    <property type="entry name" value="7TMR-DISM_7TM"/>
    <property type="match status" value="1"/>
</dbReference>
<dbReference type="RefSeq" id="WP_083599897.1">
    <property type="nucleotide sequence ID" value="NZ_FQZO01000004.1"/>
</dbReference>
<dbReference type="InterPro" id="IPR011623">
    <property type="entry name" value="7TMR_DISM_rcpt_extracell_dom1"/>
</dbReference>
<proteinExistence type="predicted"/>
<evidence type="ECO:0000256" key="5">
    <source>
        <dbReference type="ARBA" id="ARBA00022679"/>
    </source>
</evidence>
<dbReference type="InterPro" id="IPR036890">
    <property type="entry name" value="HATPase_C_sf"/>
</dbReference>
<dbReference type="SMART" id="SM00448">
    <property type="entry name" value="REC"/>
    <property type="match status" value="1"/>
</dbReference>
<dbReference type="PROSITE" id="PS50110">
    <property type="entry name" value="RESPONSE_REGULATORY"/>
    <property type="match status" value="1"/>
</dbReference>
<dbReference type="FunFam" id="3.30.565.10:FF:000037">
    <property type="entry name" value="Hybrid sensor histidine kinase/response regulator"/>
    <property type="match status" value="1"/>
</dbReference>
<evidence type="ECO:0000259" key="13">
    <source>
        <dbReference type="PROSITE" id="PS50109"/>
    </source>
</evidence>
<dbReference type="SUPFAM" id="SSF52172">
    <property type="entry name" value="CheY-like"/>
    <property type="match status" value="1"/>
</dbReference>
<dbReference type="CDD" id="cd16922">
    <property type="entry name" value="HATPase_EvgS-ArcB-TorS-like"/>
    <property type="match status" value="1"/>
</dbReference>
<comment type="function">
    <text evidence="10">May play the central regulatory role in sporulation. It may be an element of the effector pathway responsible for the activation of sporulation genes in response to nutritional stress. Spo0A may act in concert with spo0H (a sigma factor) to control the expression of some genes that are critical to the sporulation process.</text>
</comment>
<dbReference type="InterPro" id="IPR003594">
    <property type="entry name" value="HATPase_dom"/>
</dbReference>
<keyword evidence="8" id="KW-0067">ATP-binding</keyword>
<comment type="catalytic activity">
    <reaction evidence="1">
        <text>ATP + protein L-histidine = ADP + protein N-phospho-L-histidine.</text>
        <dbReference type="EC" id="2.7.13.3"/>
    </reaction>
</comment>
<dbReference type="PRINTS" id="PR00344">
    <property type="entry name" value="BCTRLSENSOR"/>
</dbReference>
<keyword evidence="12" id="KW-0472">Membrane</keyword>
<dbReference type="Gene3D" id="3.40.50.2300">
    <property type="match status" value="1"/>
</dbReference>
<dbReference type="STRING" id="1121298.SAMN05444401_2770"/>
<dbReference type="SUPFAM" id="SSF47384">
    <property type="entry name" value="Homodimeric domain of signal transducing histidine kinase"/>
    <property type="match status" value="2"/>
</dbReference>
<keyword evidence="7 15" id="KW-0418">Kinase</keyword>
<evidence type="ECO:0000256" key="2">
    <source>
        <dbReference type="ARBA" id="ARBA00012438"/>
    </source>
</evidence>
<dbReference type="Pfam" id="PF00512">
    <property type="entry name" value="HisKA"/>
    <property type="match status" value="2"/>
</dbReference>
<evidence type="ECO:0000256" key="11">
    <source>
        <dbReference type="PROSITE-ProRule" id="PRU00169"/>
    </source>
</evidence>
<evidence type="ECO:0000256" key="9">
    <source>
        <dbReference type="ARBA" id="ARBA00023012"/>
    </source>
</evidence>
<feature type="transmembrane region" description="Helical" evidence="12">
    <location>
        <begin position="113"/>
        <end position="129"/>
    </location>
</feature>
<gene>
    <name evidence="15" type="ORF">SAMN05444401_2770</name>
</gene>
<dbReference type="CDD" id="cd17574">
    <property type="entry name" value="REC_OmpR"/>
    <property type="match status" value="1"/>
</dbReference>
<feature type="transmembrane region" description="Helical" evidence="12">
    <location>
        <begin position="233"/>
        <end position="250"/>
    </location>
</feature>
<dbReference type="InterPro" id="IPR003661">
    <property type="entry name" value="HisK_dim/P_dom"/>
</dbReference>
<evidence type="ECO:0000313" key="15">
    <source>
        <dbReference type="EMBL" id="SHJ32655.1"/>
    </source>
</evidence>
<dbReference type="EC" id="2.7.13.3" evidence="2"/>
<feature type="transmembrane region" description="Helical" evidence="12">
    <location>
        <begin position="7"/>
        <end position="26"/>
    </location>
</feature>
<dbReference type="Gene3D" id="3.30.565.10">
    <property type="entry name" value="Histidine kinase-like ATPase, C-terminal domain"/>
    <property type="match status" value="2"/>
</dbReference>
<evidence type="ECO:0000256" key="10">
    <source>
        <dbReference type="ARBA" id="ARBA00024867"/>
    </source>
</evidence>
<dbReference type="GO" id="GO:0005524">
    <property type="term" value="F:ATP binding"/>
    <property type="evidence" value="ECO:0007669"/>
    <property type="project" value="UniProtKB-KW"/>
</dbReference>
<dbReference type="PANTHER" id="PTHR43547:SF2">
    <property type="entry name" value="HYBRID SIGNAL TRANSDUCTION HISTIDINE KINASE C"/>
    <property type="match status" value="1"/>
</dbReference>
<feature type="transmembrane region" description="Helical" evidence="12">
    <location>
        <begin position="262"/>
        <end position="281"/>
    </location>
</feature>
<dbReference type="Pfam" id="PF00072">
    <property type="entry name" value="Response_reg"/>
    <property type="match status" value="1"/>
</dbReference>
<evidence type="ECO:0000256" key="12">
    <source>
        <dbReference type="SAM" id="Phobius"/>
    </source>
</evidence>
<evidence type="ECO:0000256" key="3">
    <source>
        <dbReference type="ARBA" id="ARBA00018672"/>
    </source>
</evidence>
<dbReference type="CDD" id="cd00082">
    <property type="entry name" value="HisKA"/>
    <property type="match status" value="2"/>
</dbReference>
<keyword evidence="6" id="KW-0547">Nucleotide-binding</keyword>
<feature type="transmembrane region" description="Helical" evidence="12">
    <location>
        <begin position="149"/>
        <end position="171"/>
    </location>
</feature>
<dbReference type="InterPro" id="IPR011006">
    <property type="entry name" value="CheY-like_superfamily"/>
</dbReference>
<comment type="caution">
    <text evidence="11">Lacks conserved residue(s) required for the propagation of feature annotation.</text>
</comment>
<evidence type="ECO:0000256" key="6">
    <source>
        <dbReference type="ARBA" id="ARBA00022741"/>
    </source>
</evidence>
<dbReference type="GO" id="GO:0000155">
    <property type="term" value="F:phosphorelay sensor kinase activity"/>
    <property type="evidence" value="ECO:0007669"/>
    <property type="project" value="InterPro"/>
</dbReference>
<protein>
    <recommendedName>
        <fullName evidence="3">Stage 0 sporulation protein A homolog</fullName>
        <ecNumber evidence="2">2.7.13.3</ecNumber>
    </recommendedName>
</protein>
<reference evidence="15 16" key="1">
    <citation type="submission" date="2016-11" db="EMBL/GenBank/DDBJ databases">
        <authorList>
            <person name="Jaros S."/>
            <person name="Januszkiewicz K."/>
            <person name="Wedrychowicz H."/>
        </authorList>
    </citation>
    <scope>NUCLEOTIDE SEQUENCE [LARGE SCALE GENOMIC DNA]</scope>
    <source>
        <strain evidence="15 16">DSM 21864</strain>
    </source>
</reference>
<dbReference type="InterPro" id="IPR036097">
    <property type="entry name" value="HisK_dim/P_sf"/>
</dbReference>
<evidence type="ECO:0000259" key="14">
    <source>
        <dbReference type="PROSITE" id="PS50110"/>
    </source>
</evidence>
<dbReference type="InterPro" id="IPR005467">
    <property type="entry name" value="His_kinase_dom"/>
</dbReference>
<dbReference type="Proteomes" id="UP000184080">
    <property type="component" value="Unassembled WGS sequence"/>
</dbReference>